<evidence type="ECO:0000313" key="12">
    <source>
        <dbReference type="Proteomes" id="UP000639396"/>
    </source>
</evidence>
<evidence type="ECO:0000256" key="4">
    <source>
        <dbReference type="ARBA" id="ARBA00022525"/>
    </source>
</evidence>
<organism evidence="11 12">
    <name type="scientific">Paenibacillus oceani</name>
    <dbReference type="NCBI Taxonomy" id="2772510"/>
    <lineage>
        <taxon>Bacteria</taxon>
        <taxon>Bacillati</taxon>
        <taxon>Bacillota</taxon>
        <taxon>Bacilli</taxon>
        <taxon>Bacillales</taxon>
        <taxon>Paenibacillaceae</taxon>
        <taxon>Paenibacillus</taxon>
    </lineage>
</organism>
<dbReference type="InterPro" id="IPR013783">
    <property type="entry name" value="Ig-like_fold"/>
</dbReference>
<dbReference type="SUPFAM" id="SSF49401">
    <property type="entry name" value="Bacterial adhesins"/>
    <property type="match status" value="6"/>
</dbReference>
<evidence type="ECO:0000256" key="7">
    <source>
        <dbReference type="SAM" id="MobiDB-lite"/>
    </source>
</evidence>
<keyword evidence="6" id="KW-0572">Peptidoglycan-anchor</keyword>
<comment type="similarity">
    <text evidence="2">Belongs to the serine-aspartate repeat-containing protein (SDr) family.</text>
</comment>
<protein>
    <submittedName>
        <fullName evidence="11">LPXTG cell wall anchor domain-containing protein</fullName>
    </submittedName>
</protein>
<feature type="compositionally biased region" description="Low complexity" evidence="7">
    <location>
        <begin position="1703"/>
        <end position="1715"/>
    </location>
</feature>
<dbReference type="NCBIfam" id="TIGR01167">
    <property type="entry name" value="LPXTG_anchor"/>
    <property type="match status" value="1"/>
</dbReference>
<feature type="region of interest" description="Disordered" evidence="7">
    <location>
        <begin position="1645"/>
        <end position="1764"/>
    </location>
</feature>
<feature type="domain" description="Gram-positive cocci surface proteins LPxTG" evidence="10">
    <location>
        <begin position="1761"/>
        <end position="1796"/>
    </location>
</feature>
<evidence type="ECO:0000256" key="6">
    <source>
        <dbReference type="ARBA" id="ARBA00023088"/>
    </source>
</evidence>
<feature type="compositionally biased region" description="Low complexity" evidence="7">
    <location>
        <begin position="1676"/>
        <end position="1685"/>
    </location>
</feature>
<dbReference type="InterPro" id="IPR019931">
    <property type="entry name" value="LPXTG_anchor"/>
</dbReference>
<keyword evidence="3" id="KW-0134">Cell wall</keyword>
<keyword evidence="12" id="KW-1185">Reference proteome</keyword>
<dbReference type="EMBL" id="JACXJA010000006">
    <property type="protein sequence ID" value="MBD2861558.1"/>
    <property type="molecule type" value="Genomic_DNA"/>
</dbReference>
<dbReference type="InterPro" id="IPR041171">
    <property type="entry name" value="SDR_Ig"/>
</dbReference>
<reference evidence="11" key="1">
    <citation type="submission" date="2020-09" db="EMBL/GenBank/DDBJ databases">
        <title>A novel bacterium of genus Paenibacillus, isolated from South China Sea.</title>
        <authorList>
            <person name="Huang H."/>
            <person name="Mo K."/>
            <person name="Hu Y."/>
        </authorList>
    </citation>
    <scope>NUCLEOTIDE SEQUENCE</scope>
    <source>
        <strain evidence="11">IB182363</strain>
    </source>
</reference>
<dbReference type="Pfam" id="PF17961">
    <property type="entry name" value="Big_8"/>
    <property type="match status" value="1"/>
</dbReference>
<dbReference type="Pfam" id="PF05737">
    <property type="entry name" value="Collagen_bind"/>
    <property type="match status" value="5"/>
</dbReference>
<keyword evidence="5 9" id="KW-0732">Signal</keyword>
<sequence length="1796" mass="195456">MRRKVSVLTIALLLFAQTFTGLFNTAYAAAITDSILSKVILMDGQGKIIDATLDPDYRVTPASAVKLNYEWELENGHGYRSGDTFTFKIHDLFEVYNDATGDLMIAGNVKVGTFKLLESTREVTMTFNDEIQKRSNVKGTLTFDTWFSESTKTSESEVTISIPIKDNQTQDLTVLFQPNVTETIKKSGSPNRNKQTQWINWTIDVNKKLERISNAALIDELPPGLAKPANVEVYELIVKNNGTTVRGNKLNAADYTYDPNVAANKFAVNLGNIDSAYQIVFTTGFTDDKKSFVNKATLTGGTTEPLATSPTVTVDRGTLLEKKTSGYDSSTQSVSWEIDYNYSLNQIPAAQAVLVDQFDNMHVLDGQVEVYEVSFDSNGNAVVGDKLTSGYAVTPATATGKNGFELIFPSGASQAYKIKYKTKAAGNVYEDHTLSNSVTTGTTTKSATQSISQKFLDKGSSNPNYNDKTIDWTVRINEIGYTDVQNLVFTDTFPFGGLQLHGPIRVQRGSTTLTQGTDYTITQDPTTGFTITFLKPVTTEHRITYTTKFDNEWKPPHDNSFGISQGDHKDNFYNRGKLDWKVVENSTTVDKTKTITAPFIPDTFTKANGFKEGSYDAVTKELTWKIGINYNNRPITDAVVKDILGQGQKYVSGSLNVHHMTLSGTENGIVVGAEVNNSEYTFTEPNAANNNTLSVAFDKPPGKVINTPYYITFKTSLDGVKIDEKTISNTANLYENSSTPLTSFGTTVTIKHGGEFVSKTGALHSTNKVLMDWSLPINRGQSLVENATVKDEPSANQILVESSFKLYPTLVSSNGTVTKDLTKPLLVKDVDYTLYFATDDNGKQSFVLKFKNSNPNYAIKDAYILEYQTFINASGQVSVSNSVTFTGDQITKGEKTAIESETVRKTTGSGTGNGVTGTLIIKKTDLDTGAVLKDAQFKLERESNGKRILISQTENKTDADGLLKYEDLLFGTYILTETAAPRAYELDSTEKTIILDAATAGSAPYEFEVKNKRAIGDLIVKKVKEGTNTVLQGATFKLERVNSDSTRTTVSNSTYATGSNGLLKYADLPLGNYMLTEIIAPYGYVLDPKEHSIELTPDHVGTTGYEFKVENKARTTGSLVIKKVEDGTNAVLEGAQFKLEHKASNGTRTTVTHSTYTTDINGLLKYEDLALGTYILTETKPPAGYELNPTEREIVLTVANTEVTGYHEFEVKNKARTTGDLIIKKVDADTTTKVLQGAQFKLEHKASNGTRTTVTGATYTTDINGLLKYENLALGTYILTEIVAPYGYELDPTEREIVLDVANTEATGYNEYEVKNKVRTTGDLIIKKVDADNTSTVMQGAQFKLEHKASNGTRTSVTSATYATDINGLVKYEDLAFGTYILTETVAPYGYELDSTEREIVLTVANTETTGYHEFEVKNKARTTGDLIIKKVDADNTSTVLQGAQFKLEHKASNGTRTTVTGATYTTDINGLLKYEDLVFGTYILTEIVAPSGYELDPTEREIALTVANTETTGYQESEVKNKMQVILPKIGNFFIKKVDDLTGMPLQGAIFKLEQLTTVTGSTYGTGTTVTGSTYGKVIIGTYTTGQDGLLKFIDMPFGTYILTEITAPNGYVLDSKELTIILDAASAGTIGVIEVKNKKQGKLVDPVDPVDPEDPTDPVDPGKPVDPVDPGKPTDPTGPGKPTDPTDPGKPTDPTDPGKPTDPGTTTPEDSGNAGAGNNQGNGQTPTDPDPDNSGTSGNHSLIANSDDNKSNDVELSQLPKTGEDSRLPLQVAGLTLVAAGIAGLLYRRRVRGL</sequence>
<evidence type="ECO:0000256" key="8">
    <source>
        <dbReference type="SAM" id="Phobius"/>
    </source>
</evidence>
<evidence type="ECO:0000256" key="5">
    <source>
        <dbReference type="ARBA" id="ARBA00022729"/>
    </source>
</evidence>
<dbReference type="PANTHER" id="PTHR36108">
    <property type="entry name" value="COLOSSIN-B-RELATED"/>
    <property type="match status" value="1"/>
</dbReference>
<dbReference type="Gene3D" id="2.60.40.1280">
    <property type="match status" value="1"/>
</dbReference>
<comment type="caution">
    <text evidence="11">The sequence shown here is derived from an EMBL/GenBank/DDBJ whole genome shotgun (WGS) entry which is preliminary data.</text>
</comment>
<feature type="compositionally biased region" description="Acidic residues" evidence="7">
    <location>
        <begin position="1650"/>
        <end position="1659"/>
    </location>
</feature>
<dbReference type="InterPro" id="IPR008966">
    <property type="entry name" value="Adhesion_dom_sf"/>
</dbReference>
<dbReference type="PROSITE" id="PS50847">
    <property type="entry name" value="GRAM_POS_ANCHORING"/>
    <property type="match status" value="1"/>
</dbReference>
<feature type="compositionally biased region" description="Polar residues" evidence="7">
    <location>
        <begin position="1735"/>
        <end position="1748"/>
    </location>
</feature>
<dbReference type="Pfam" id="PF17802">
    <property type="entry name" value="SpaA"/>
    <property type="match status" value="7"/>
</dbReference>
<feature type="transmembrane region" description="Helical" evidence="8">
    <location>
        <begin position="1770"/>
        <end position="1789"/>
    </location>
</feature>
<dbReference type="Gene3D" id="2.60.40.10">
    <property type="entry name" value="Immunoglobulins"/>
    <property type="match status" value="7"/>
</dbReference>
<dbReference type="RefSeq" id="WP_190925684.1">
    <property type="nucleotide sequence ID" value="NZ_JACXJA010000006.1"/>
</dbReference>
<dbReference type="PANTHER" id="PTHR36108:SF13">
    <property type="entry name" value="COLOSSIN-B-RELATED"/>
    <property type="match status" value="1"/>
</dbReference>
<dbReference type="InterPro" id="IPR041033">
    <property type="entry name" value="SpaA_PFL_dom_1"/>
</dbReference>
<gene>
    <name evidence="11" type="ORF">IDH45_06080</name>
</gene>
<feature type="chain" id="PRO_5038124181" evidence="9">
    <location>
        <begin position="29"/>
        <end position="1796"/>
    </location>
</feature>
<dbReference type="Gene3D" id="2.60.40.740">
    <property type="match status" value="5"/>
</dbReference>
<evidence type="ECO:0000259" key="10">
    <source>
        <dbReference type="PROSITE" id="PS50847"/>
    </source>
</evidence>
<dbReference type="Proteomes" id="UP000639396">
    <property type="component" value="Unassembled WGS sequence"/>
</dbReference>
<evidence type="ECO:0000256" key="1">
    <source>
        <dbReference type="ARBA" id="ARBA00004168"/>
    </source>
</evidence>
<dbReference type="InterPro" id="IPR008456">
    <property type="entry name" value="Collagen-bd_dom"/>
</dbReference>
<dbReference type="GO" id="GO:0007155">
    <property type="term" value="P:cell adhesion"/>
    <property type="evidence" value="ECO:0007669"/>
    <property type="project" value="InterPro"/>
</dbReference>
<feature type="signal peptide" evidence="9">
    <location>
        <begin position="1"/>
        <end position="28"/>
    </location>
</feature>
<keyword evidence="4" id="KW-0964">Secreted</keyword>
<keyword evidence="8" id="KW-0472">Membrane</keyword>
<dbReference type="InterPro" id="IPR011252">
    <property type="entry name" value="Fibrogen-bd_dom1"/>
</dbReference>
<dbReference type="GO" id="GO:0005518">
    <property type="term" value="F:collagen binding"/>
    <property type="evidence" value="ECO:0007669"/>
    <property type="project" value="InterPro"/>
</dbReference>
<evidence type="ECO:0000256" key="9">
    <source>
        <dbReference type="SAM" id="SignalP"/>
    </source>
</evidence>
<keyword evidence="8" id="KW-1133">Transmembrane helix</keyword>
<accession>A0A927GYU7</accession>
<evidence type="ECO:0000256" key="3">
    <source>
        <dbReference type="ARBA" id="ARBA00022512"/>
    </source>
</evidence>
<proteinExistence type="inferred from homology"/>
<dbReference type="SUPFAM" id="SSF49478">
    <property type="entry name" value="Cna protein B-type domain"/>
    <property type="match status" value="4"/>
</dbReference>
<keyword evidence="8" id="KW-0812">Transmembrane</keyword>
<comment type="subcellular location">
    <subcellularLocation>
        <location evidence="1">Secreted</location>
        <location evidence="1">Cell wall</location>
        <topology evidence="1">Peptidoglycan-anchor</topology>
    </subcellularLocation>
</comment>
<evidence type="ECO:0000256" key="2">
    <source>
        <dbReference type="ARBA" id="ARBA00007257"/>
    </source>
</evidence>
<name>A0A927GYU7_9BACL</name>
<evidence type="ECO:0000313" key="11">
    <source>
        <dbReference type="EMBL" id="MBD2861558.1"/>
    </source>
</evidence>